<dbReference type="VEuPathDB" id="AmoebaDB:EIN_313060"/>
<dbReference type="PANTHER" id="PTHR12673:SF159">
    <property type="entry name" value="LD03170P"/>
    <property type="match status" value="1"/>
</dbReference>
<dbReference type="AlphaFoldDB" id="A0A0A1UCM8"/>
<protein>
    <submittedName>
        <fullName evidence="2">Guanine nucleotide exchange factor, putative</fullName>
    </submittedName>
</protein>
<organism evidence="2 3">
    <name type="scientific">Entamoeba invadens IP1</name>
    <dbReference type="NCBI Taxonomy" id="370355"/>
    <lineage>
        <taxon>Eukaryota</taxon>
        <taxon>Amoebozoa</taxon>
        <taxon>Evosea</taxon>
        <taxon>Archamoebae</taxon>
        <taxon>Mastigamoebida</taxon>
        <taxon>Entamoebidae</taxon>
        <taxon>Entamoeba</taxon>
    </lineage>
</organism>
<dbReference type="EMBL" id="KB206312">
    <property type="protein sequence ID" value="ELP92924.1"/>
    <property type="molecule type" value="Genomic_DNA"/>
</dbReference>
<evidence type="ECO:0000313" key="3">
    <source>
        <dbReference type="Proteomes" id="UP000014680"/>
    </source>
</evidence>
<feature type="domain" description="DH" evidence="1">
    <location>
        <begin position="126"/>
        <end position="315"/>
    </location>
</feature>
<dbReference type="GeneID" id="14891893"/>
<dbReference type="OrthoDB" id="20365at2759"/>
<dbReference type="InterPro" id="IPR000219">
    <property type="entry name" value="DH_dom"/>
</dbReference>
<evidence type="ECO:0000313" key="2">
    <source>
        <dbReference type="EMBL" id="ELP92924.1"/>
    </source>
</evidence>
<dbReference type="PROSITE" id="PS50010">
    <property type="entry name" value="DH_2"/>
    <property type="match status" value="1"/>
</dbReference>
<dbReference type="GO" id="GO:0005085">
    <property type="term" value="F:guanyl-nucleotide exchange factor activity"/>
    <property type="evidence" value="ECO:0007669"/>
    <property type="project" value="InterPro"/>
</dbReference>
<evidence type="ECO:0000259" key="1">
    <source>
        <dbReference type="PROSITE" id="PS50010"/>
    </source>
</evidence>
<gene>
    <name evidence="2" type="ORF">EIN_313060</name>
</gene>
<dbReference type="PANTHER" id="PTHR12673">
    <property type="entry name" value="FACIOGENITAL DYSPLASIA PROTEIN"/>
    <property type="match status" value="1"/>
</dbReference>
<dbReference type="GO" id="GO:0005737">
    <property type="term" value="C:cytoplasm"/>
    <property type="evidence" value="ECO:0007669"/>
    <property type="project" value="TreeGrafter"/>
</dbReference>
<dbReference type="Gene3D" id="1.20.900.10">
    <property type="entry name" value="Dbl homology (DH) domain"/>
    <property type="match status" value="1"/>
</dbReference>
<keyword evidence="3" id="KW-1185">Reference proteome</keyword>
<dbReference type="SMART" id="SM00325">
    <property type="entry name" value="RhoGEF"/>
    <property type="match status" value="1"/>
</dbReference>
<dbReference type="CDD" id="cd00160">
    <property type="entry name" value="RhoGEF"/>
    <property type="match status" value="1"/>
</dbReference>
<dbReference type="SUPFAM" id="SSF48065">
    <property type="entry name" value="DBL homology domain (DH-domain)"/>
    <property type="match status" value="1"/>
</dbReference>
<proteinExistence type="predicted"/>
<dbReference type="InterPro" id="IPR051092">
    <property type="entry name" value="FYVE_RhoGEF_PH"/>
</dbReference>
<dbReference type="KEGG" id="eiv:EIN_313060"/>
<dbReference type="Pfam" id="PF00621">
    <property type="entry name" value="RhoGEF"/>
    <property type="match status" value="1"/>
</dbReference>
<reference evidence="2 3" key="1">
    <citation type="submission" date="2012-10" db="EMBL/GenBank/DDBJ databases">
        <authorList>
            <person name="Zafar N."/>
            <person name="Inman J."/>
            <person name="Hall N."/>
            <person name="Lorenzi H."/>
            <person name="Caler E."/>
        </authorList>
    </citation>
    <scope>NUCLEOTIDE SEQUENCE [LARGE SCALE GENOMIC DNA]</scope>
    <source>
        <strain evidence="2 3">IP1</strain>
    </source>
</reference>
<sequence>MPSKTFNPKDSLIGVDTTFVMRVIPLQVKKYSYSMDTSRWTNNMLCINLTKRKMNATAHKVRLIGLTGPQFLKVTSKFNITLQADLSDWRSFLIFQQECTRNWAVCVLQRAYRSLLKKRLEKQYEYCSHVVKEIVKTEITFVTYLDVVINLIKKPLDEANVNESILTEEQEKTIFSVLENIQNTNHNLLDDLIHQCSIYSQHTQVGKIFLQLIPYLKMYSEYCKCNTAVSNLVGTTLAPPHPFSSFVSQQMTKAPPELKQQSILSLLITPVQRLPRYKLLLTDLFRHYWDTHDDYASLKRAKDEISKVVTFVNEMSRKQDSTEMLLYFTQHTQDMPIGLSICEPGRIYLRRDTVLLRETVVRSPSADLLDSSSFDESENEIETKEREQTLVLFNDMILFLSKDYATTLVNTGLKWLSYISWGMTKEPNIEYFHYYLHFRNYQSDVEVVGDNEILLTSIFCNKEDKVTLIFDNQTNRDTWFETASDYIEQQKQIQKALNIRRSGVFFEELHKEFKRRSFNNM</sequence>
<dbReference type="RefSeq" id="XP_004259695.1">
    <property type="nucleotide sequence ID" value="XM_004259647.1"/>
</dbReference>
<name>A0A0A1UCM8_ENTIV</name>
<dbReference type="InterPro" id="IPR035899">
    <property type="entry name" value="DBL_dom_sf"/>
</dbReference>
<accession>A0A0A1UCM8</accession>
<dbReference type="Proteomes" id="UP000014680">
    <property type="component" value="Unassembled WGS sequence"/>
</dbReference>